<dbReference type="EMBL" id="PKPP01001436">
    <property type="protein sequence ID" value="PWA82738.1"/>
    <property type="molecule type" value="Genomic_DNA"/>
</dbReference>
<keyword evidence="2" id="KW-0548">Nucleotidyltransferase</keyword>
<name>A0A2U1PAH0_ARTAN</name>
<dbReference type="GO" id="GO:0003964">
    <property type="term" value="F:RNA-directed DNA polymerase activity"/>
    <property type="evidence" value="ECO:0007669"/>
    <property type="project" value="UniProtKB-KW"/>
</dbReference>
<evidence type="ECO:0000313" key="3">
    <source>
        <dbReference type="Proteomes" id="UP000245207"/>
    </source>
</evidence>
<proteinExistence type="predicted"/>
<evidence type="ECO:0000313" key="2">
    <source>
        <dbReference type="EMBL" id="PWA82738.1"/>
    </source>
</evidence>
<dbReference type="Proteomes" id="UP000245207">
    <property type="component" value="Unassembled WGS sequence"/>
</dbReference>
<protein>
    <submittedName>
        <fullName evidence="2">Reverse transcriptase, RNA-dependent DNA polymerase, Gag-polypeptide of LTR copia-type</fullName>
    </submittedName>
</protein>
<organism evidence="2 3">
    <name type="scientific">Artemisia annua</name>
    <name type="common">Sweet wormwood</name>
    <dbReference type="NCBI Taxonomy" id="35608"/>
    <lineage>
        <taxon>Eukaryota</taxon>
        <taxon>Viridiplantae</taxon>
        <taxon>Streptophyta</taxon>
        <taxon>Embryophyta</taxon>
        <taxon>Tracheophyta</taxon>
        <taxon>Spermatophyta</taxon>
        <taxon>Magnoliopsida</taxon>
        <taxon>eudicotyledons</taxon>
        <taxon>Gunneridae</taxon>
        <taxon>Pentapetalae</taxon>
        <taxon>asterids</taxon>
        <taxon>campanulids</taxon>
        <taxon>Asterales</taxon>
        <taxon>Asteraceae</taxon>
        <taxon>Asteroideae</taxon>
        <taxon>Anthemideae</taxon>
        <taxon>Artemisiinae</taxon>
        <taxon>Artemisia</taxon>
    </lineage>
</organism>
<keyword evidence="2" id="KW-0808">Transferase</keyword>
<keyword evidence="2" id="KW-0695">RNA-directed DNA polymerase</keyword>
<feature type="region of interest" description="Disordered" evidence="1">
    <location>
        <begin position="20"/>
        <end position="84"/>
    </location>
</feature>
<dbReference type="AlphaFoldDB" id="A0A2U1PAH0"/>
<feature type="compositionally biased region" description="Polar residues" evidence="1">
    <location>
        <begin position="21"/>
        <end position="30"/>
    </location>
</feature>
<sequence>MAPGEASDAQKANEIEHLNFFDNQWSQSPNDEGRDSSVEDGSEPSSSDVAGTHTDTAQMHQEDWGSATHFDNDDVQTPVLRMSDRKSKMPVRFNDYVLSAKVKYGIEKYVNYGELSSGVTVKTGEESAGDKDVQLEEGC</sequence>
<comment type="caution">
    <text evidence="2">The sequence shown here is derived from an EMBL/GenBank/DDBJ whole genome shotgun (WGS) entry which is preliminary data.</text>
</comment>
<evidence type="ECO:0000256" key="1">
    <source>
        <dbReference type="SAM" id="MobiDB-lite"/>
    </source>
</evidence>
<accession>A0A2U1PAH0</accession>
<gene>
    <name evidence="2" type="ORF">CTI12_AA175800</name>
</gene>
<keyword evidence="3" id="KW-1185">Reference proteome</keyword>
<reference evidence="2 3" key="1">
    <citation type="journal article" date="2018" name="Mol. Plant">
        <title>The genome of Artemisia annua provides insight into the evolution of Asteraceae family and artemisinin biosynthesis.</title>
        <authorList>
            <person name="Shen Q."/>
            <person name="Zhang L."/>
            <person name="Liao Z."/>
            <person name="Wang S."/>
            <person name="Yan T."/>
            <person name="Shi P."/>
            <person name="Liu M."/>
            <person name="Fu X."/>
            <person name="Pan Q."/>
            <person name="Wang Y."/>
            <person name="Lv Z."/>
            <person name="Lu X."/>
            <person name="Zhang F."/>
            <person name="Jiang W."/>
            <person name="Ma Y."/>
            <person name="Chen M."/>
            <person name="Hao X."/>
            <person name="Li L."/>
            <person name="Tang Y."/>
            <person name="Lv G."/>
            <person name="Zhou Y."/>
            <person name="Sun X."/>
            <person name="Brodelius P.E."/>
            <person name="Rose J.K.C."/>
            <person name="Tang K."/>
        </authorList>
    </citation>
    <scope>NUCLEOTIDE SEQUENCE [LARGE SCALE GENOMIC DNA]</scope>
    <source>
        <strain evidence="3">cv. Huhao1</strain>
        <tissue evidence="2">Leaf</tissue>
    </source>
</reference>